<evidence type="ECO:0000259" key="1">
    <source>
        <dbReference type="Pfam" id="PF06985"/>
    </source>
</evidence>
<feature type="domain" description="Heterokaryon incompatibility" evidence="1">
    <location>
        <begin position="90"/>
        <end position="254"/>
    </location>
</feature>
<sequence>MYSSSLPNDLQKTFGEILNYDTATLHEQIIQIQKLKIDRQESSRWAQRLKFLDLSKVPDLGVQGKKTIVPRPTLTIPLTSQEDDDKSIEYVAVSWRWVEAHRVQADGYNTRALFEYYIQRSGEEPYKTDFPDSYMDRVIRFAQSKGIDKIWIDKDCIFQRDGDEKKYPGEHQCGVQAMDLVYGDSMAVGLLTTCLTKQRDIDVLGALLARRIFTKSKDENSRQLKEDTNVQGILTLIRYILHDERWDRVWIFQEDHLASTEMTLLIPHSHSLSKNTHSRYDFGDVDGELKVNLAGFRKAVTMFCLACSKSGEQESLKDIMDKVKQYNLYDTKTTTTLRVLDDVSSRSTKNEEDRLAIFANALRFKYRLNISDVSPFDISDKYSMSVAFLVLVLINGEIFNNNINMLDNIMAYTLRSYLERVQNEIDSPGPGYQLTYIDHCRFSDPEICDQGVKTKGLLWKLQTSAILRLDLGDREQLRRLHARRSTREKLSERDKEAIILLADKLERDRQTKKLSKFLRIQVKLDRPGKNHKKSTKYILDNLNPL</sequence>
<dbReference type="EMBL" id="KE747810">
    <property type="protein sequence ID" value="RMZ67340.1"/>
    <property type="molecule type" value="Genomic_DNA"/>
</dbReference>
<name>A0A3M7LYU1_9PLEO</name>
<accession>A0A3M7LYU1</accession>
<keyword evidence="3" id="KW-1185">Reference proteome</keyword>
<evidence type="ECO:0000313" key="2">
    <source>
        <dbReference type="EMBL" id="RMZ67340.1"/>
    </source>
</evidence>
<organism evidence="2 3">
    <name type="scientific">Pyrenophora seminiperda CCB06</name>
    <dbReference type="NCBI Taxonomy" id="1302712"/>
    <lineage>
        <taxon>Eukaryota</taxon>
        <taxon>Fungi</taxon>
        <taxon>Dikarya</taxon>
        <taxon>Ascomycota</taxon>
        <taxon>Pezizomycotina</taxon>
        <taxon>Dothideomycetes</taxon>
        <taxon>Pleosporomycetidae</taxon>
        <taxon>Pleosporales</taxon>
        <taxon>Pleosporineae</taxon>
        <taxon>Pleosporaceae</taxon>
        <taxon>Pyrenophora</taxon>
    </lineage>
</organism>
<dbReference type="Pfam" id="PF06985">
    <property type="entry name" value="HET"/>
    <property type="match status" value="1"/>
</dbReference>
<dbReference type="AlphaFoldDB" id="A0A3M7LYU1"/>
<dbReference type="InterPro" id="IPR010730">
    <property type="entry name" value="HET"/>
</dbReference>
<proteinExistence type="predicted"/>
<reference evidence="2 3" key="1">
    <citation type="journal article" date="2014" name="PLoS ONE">
        <title>De novo Genome Assembly of the Fungal Plant Pathogen Pyrenophora semeniperda.</title>
        <authorList>
            <person name="Soliai M.M."/>
            <person name="Meyer S.E."/>
            <person name="Udall J.A."/>
            <person name="Elzinga D.E."/>
            <person name="Hermansen R.A."/>
            <person name="Bodily P.M."/>
            <person name="Hart A.A."/>
            <person name="Coleman C.E."/>
        </authorList>
    </citation>
    <scope>NUCLEOTIDE SEQUENCE [LARGE SCALE GENOMIC DNA]</scope>
    <source>
        <strain evidence="2 3">CCB06</strain>
        <tissue evidence="2">Mycelium</tissue>
    </source>
</reference>
<dbReference type="InterPro" id="IPR052895">
    <property type="entry name" value="HetReg/Transcr_Mod"/>
</dbReference>
<protein>
    <submittedName>
        <fullName evidence="2">Heterokaryon incompatibility</fullName>
    </submittedName>
</protein>
<dbReference type="OrthoDB" id="270167at2759"/>
<dbReference type="PANTHER" id="PTHR24148:SF64">
    <property type="entry name" value="HETEROKARYON INCOMPATIBILITY DOMAIN-CONTAINING PROTEIN"/>
    <property type="match status" value="1"/>
</dbReference>
<evidence type="ECO:0000313" key="3">
    <source>
        <dbReference type="Proteomes" id="UP000265663"/>
    </source>
</evidence>
<dbReference type="Proteomes" id="UP000265663">
    <property type="component" value="Unassembled WGS sequence"/>
</dbReference>
<gene>
    <name evidence="2" type="ORF">GMOD_00001251</name>
</gene>
<dbReference type="PANTHER" id="PTHR24148">
    <property type="entry name" value="ANKYRIN REPEAT DOMAIN-CONTAINING PROTEIN 39 HOMOLOG-RELATED"/>
    <property type="match status" value="1"/>
</dbReference>